<dbReference type="GO" id="GO:0005737">
    <property type="term" value="C:cytoplasm"/>
    <property type="evidence" value="ECO:0007669"/>
    <property type="project" value="UniProtKB-SubCell"/>
</dbReference>
<dbReference type="GO" id="GO:0071555">
    <property type="term" value="P:cell wall organization"/>
    <property type="evidence" value="ECO:0007669"/>
    <property type="project" value="UniProtKB-KW"/>
</dbReference>
<feature type="binding site" evidence="12">
    <location>
        <begin position="121"/>
        <end position="125"/>
    </location>
    <ligand>
        <name>UDP-N-acetyl-alpha-D-glucosamine</name>
        <dbReference type="ChEBI" id="CHEBI:57705"/>
    </ligand>
</feature>
<dbReference type="Gene3D" id="3.65.10.10">
    <property type="entry name" value="Enolpyruvate transferase domain"/>
    <property type="match status" value="2"/>
</dbReference>
<dbReference type="HAMAP" id="MF_00111">
    <property type="entry name" value="MurA"/>
    <property type="match status" value="1"/>
</dbReference>
<keyword evidence="7 12" id="KW-0573">Peptidoglycan synthesis</keyword>
<dbReference type="PANTHER" id="PTHR43783">
    <property type="entry name" value="UDP-N-ACETYLGLUCOSAMINE 1-CARBOXYVINYLTRANSFERASE"/>
    <property type="match status" value="1"/>
</dbReference>
<comment type="catalytic activity">
    <reaction evidence="11 12">
        <text>phosphoenolpyruvate + UDP-N-acetyl-alpha-D-glucosamine = UDP-N-acetyl-3-O-(1-carboxyvinyl)-alpha-D-glucosamine + phosphate</text>
        <dbReference type="Rhea" id="RHEA:18681"/>
        <dbReference type="ChEBI" id="CHEBI:43474"/>
        <dbReference type="ChEBI" id="CHEBI:57705"/>
        <dbReference type="ChEBI" id="CHEBI:58702"/>
        <dbReference type="ChEBI" id="CHEBI:68483"/>
        <dbReference type="EC" id="2.5.1.7"/>
    </reaction>
</comment>
<dbReference type="InterPro" id="IPR005750">
    <property type="entry name" value="UDP_GlcNAc_COvinyl_MurA"/>
</dbReference>
<feature type="binding site" evidence="12">
    <location>
        <position position="92"/>
    </location>
    <ligand>
        <name>UDP-N-acetyl-alpha-D-glucosamine</name>
        <dbReference type="ChEBI" id="CHEBI:57705"/>
    </ligand>
</feature>
<evidence type="ECO:0000256" key="5">
    <source>
        <dbReference type="ARBA" id="ARBA00022679"/>
    </source>
</evidence>
<dbReference type="NCBIfam" id="TIGR01072">
    <property type="entry name" value="murA"/>
    <property type="match status" value="1"/>
</dbReference>
<organism evidence="14 15">
    <name type="scientific">Maledivibacter halophilus</name>
    <dbReference type="NCBI Taxonomy" id="36842"/>
    <lineage>
        <taxon>Bacteria</taxon>
        <taxon>Bacillati</taxon>
        <taxon>Bacillota</taxon>
        <taxon>Clostridia</taxon>
        <taxon>Peptostreptococcales</taxon>
        <taxon>Caminicellaceae</taxon>
        <taxon>Maledivibacter</taxon>
    </lineage>
</organism>
<keyword evidence="8 12" id="KW-0131">Cell cycle</keyword>
<keyword evidence="9 12" id="KW-0961">Cell wall biogenesis/degradation</keyword>
<evidence type="ECO:0000256" key="3">
    <source>
        <dbReference type="ARBA" id="ARBA00022490"/>
    </source>
</evidence>
<evidence type="ECO:0000313" key="15">
    <source>
        <dbReference type="Proteomes" id="UP000190285"/>
    </source>
</evidence>
<evidence type="ECO:0000259" key="13">
    <source>
        <dbReference type="Pfam" id="PF00275"/>
    </source>
</evidence>
<comment type="function">
    <text evidence="12">Cell wall formation. Adds enolpyruvyl to UDP-N-acetylglucosamine.</text>
</comment>
<dbReference type="InterPro" id="IPR013792">
    <property type="entry name" value="RNA3'P_cycl/enolpyr_Trfase_a/b"/>
</dbReference>
<evidence type="ECO:0000313" key="14">
    <source>
        <dbReference type="EMBL" id="SKC78824.1"/>
    </source>
</evidence>
<dbReference type="RefSeq" id="WP_079492978.1">
    <property type="nucleotide sequence ID" value="NZ_FUZT01000008.1"/>
</dbReference>
<gene>
    <name evidence="12" type="primary">murA</name>
    <name evidence="14" type="ORF">SAMN02194393_03218</name>
</gene>
<dbReference type="EMBL" id="FUZT01000008">
    <property type="protein sequence ID" value="SKC78824.1"/>
    <property type="molecule type" value="Genomic_DNA"/>
</dbReference>
<reference evidence="15" key="1">
    <citation type="submission" date="2017-02" db="EMBL/GenBank/DDBJ databases">
        <authorList>
            <person name="Varghese N."/>
            <person name="Submissions S."/>
        </authorList>
    </citation>
    <scope>NUCLEOTIDE SEQUENCE [LARGE SCALE GENOMIC DNA]</scope>
    <source>
        <strain evidence="15">M1</strain>
    </source>
</reference>
<accession>A0A1T5LSG4</accession>
<proteinExistence type="inferred from homology"/>
<dbReference type="NCBIfam" id="NF006873">
    <property type="entry name" value="PRK09369.1"/>
    <property type="match status" value="1"/>
</dbReference>
<evidence type="ECO:0000256" key="7">
    <source>
        <dbReference type="ARBA" id="ARBA00022984"/>
    </source>
</evidence>
<evidence type="ECO:0000256" key="6">
    <source>
        <dbReference type="ARBA" id="ARBA00022960"/>
    </source>
</evidence>
<dbReference type="GO" id="GO:0009252">
    <property type="term" value="P:peptidoglycan biosynthetic process"/>
    <property type="evidence" value="ECO:0007669"/>
    <property type="project" value="UniProtKB-UniRule"/>
</dbReference>
<keyword evidence="15" id="KW-1185">Reference proteome</keyword>
<dbReference type="OrthoDB" id="9803760at2"/>
<name>A0A1T5LSG4_9FIRM</name>
<dbReference type="GO" id="GO:0008360">
    <property type="term" value="P:regulation of cell shape"/>
    <property type="evidence" value="ECO:0007669"/>
    <property type="project" value="UniProtKB-KW"/>
</dbReference>
<comment type="similarity">
    <text evidence="10 12">Belongs to the EPSP synthase family. MurA subfamily.</text>
</comment>
<feature type="modified residue" description="2-(S-cysteinyl)pyruvic acid O-phosphothioketal" evidence="12">
    <location>
        <position position="116"/>
    </location>
</feature>
<dbReference type="UniPathway" id="UPA00219"/>
<comment type="subcellular location">
    <subcellularLocation>
        <location evidence="1 12">Cytoplasm</location>
    </subcellularLocation>
</comment>
<keyword evidence="4 12" id="KW-0132">Cell division</keyword>
<dbReference type="CDD" id="cd01555">
    <property type="entry name" value="UdpNAET"/>
    <property type="match status" value="1"/>
</dbReference>
<evidence type="ECO:0000256" key="11">
    <source>
        <dbReference type="ARBA" id="ARBA00047527"/>
    </source>
</evidence>
<dbReference type="InterPro" id="IPR001986">
    <property type="entry name" value="Enolpyruvate_Tfrase_dom"/>
</dbReference>
<dbReference type="Proteomes" id="UP000190285">
    <property type="component" value="Unassembled WGS sequence"/>
</dbReference>
<keyword evidence="3 12" id="KW-0963">Cytoplasm</keyword>
<evidence type="ECO:0000256" key="2">
    <source>
        <dbReference type="ARBA" id="ARBA00004752"/>
    </source>
</evidence>
<dbReference type="GO" id="GO:0008760">
    <property type="term" value="F:UDP-N-acetylglucosamine 1-carboxyvinyltransferase activity"/>
    <property type="evidence" value="ECO:0007669"/>
    <property type="project" value="UniProtKB-UniRule"/>
</dbReference>
<dbReference type="GO" id="GO:0051301">
    <property type="term" value="P:cell division"/>
    <property type="evidence" value="ECO:0007669"/>
    <property type="project" value="UniProtKB-KW"/>
</dbReference>
<dbReference type="AlphaFoldDB" id="A0A1T5LSG4"/>
<dbReference type="STRING" id="36842.SAMN02194393_03218"/>
<comment type="caution">
    <text evidence="12">Lacks conserved residue(s) required for the propagation of feature annotation.</text>
</comment>
<dbReference type="EC" id="2.5.1.7" evidence="12"/>
<feature type="binding site" evidence="12">
    <location>
        <begin position="22"/>
        <end position="23"/>
    </location>
    <ligand>
        <name>phosphoenolpyruvate</name>
        <dbReference type="ChEBI" id="CHEBI:58702"/>
    </ligand>
</feature>
<keyword evidence="6 12" id="KW-0133">Cell shape</keyword>
<protein>
    <recommendedName>
        <fullName evidence="12">UDP-N-acetylglucosamine 1-carboxyvinyltransferase</fullName>
        <ecNumber evidence="12">2.5.1.7</ecNumber>
    </recommendedName>
    <alternativeName>
        <fullName evidence="12">Enoylpyruvate transferase</fullName>
    </alternativeName>
    <alternativeName>
        <fullName evidence="12">UDP-N-acetylglucosamine enolpyruvyl transferase</fullName>
        <shortName evidence="12">EPT</shortName>
    </alternativeName>
</protein>
<dbReference type="SUPFAM" id="SSF55205">
    <property type="entry name" value="EPT/RTPC-like"/>
    <property type="match status" value="1"/>
</dbReference>
<feature type="domain" description="Enolpyruvate transferase" evidence="13">
    <location>
        <begin position="7"/>
        <end position="404"/>
    </location>
</feature>
<dbReference type="InterPro" id="IPR036968">
    <property type="entry name" value="Enolpyruvate_Tfrase_sf"/>
</dbReference>
<evidence type="ECO:0000256" key="4">
    <source>
        <dbReference type="ARBA" id="ARBA00022618"/>
    </source>
</evidence>
<dbReference type="GO" id="GO:0019277">
    <property type="term" value="P:UDP-N-acetylgalactosamine biosynthetic process"/>
    <property type="evidence" value="ECO:0007669"/>
    <property type="project" value="InterPro"/>
</dbReference>
<evidence type="ECO:0000256" key="12">
    <source>
        <dbReference type="HAMAP-Rule" id="MF_00111"/>
    </source>
</evidence>
<feature type="active site" description="Proton donor" evidence="12">
    <location>
        <position position="116"/>
    </location>
</feature>
<evidence type="ECO:0000256" key="1">
    <source>
        <dbReference type="ARBA" id="ARBA00004496"/>
    </source>
</evidence>
<evidence type="ECO:0000256" key="10">
    <source>
        <dbReference type="ARBA" id="ARBA00038367"/>
    </source>
</evidence>
<sequence length="419" mass="45556">MSKYLINGGKKLKGELEISGAKNAVLPILAASVINGGKSVINGFPDLRDVDIMIEILKSIGCRVKKSSKSIIVDSKNIFTQEIDESLVREMRSSIFLMGPMLARFGKIKISYPGGCEIGHRPIDLHLKGLREMGVKISESHGFLECSVDHLKGAEIHLDYPSVGATENIMLSAVLANGKTYIRNAAKEPEIVDLQEYLNAMGAKVNGAGTSVIEIIGVDSLSDVNHRIIPDRIVAGTILAAAAITKSEITITNVIQDHIVSVISKLKEVGCMILEKENKDEIKIIPPTILKPVDIIRTLPYPGFPTDMQPQFMSLLSLAQGTSIVTETVFENRFKHTEELMRMGAKIKVDGRVAVIKGVNELTGAKVEAKDLRGGAALVIAGLAAEGTTIVENIKHIERGYDKFDLMLRKLGADIKRID</sequence>
<feature type="binding site" evidence="12">
    <location>
        <position position="329"/>
    </location>
    <ligand>
        <name>UDP-N-acetyl-alpha-D-glucosamine</name>
        <dbReference type="ChEBI" id="CHEBI:57705"/>
    </ligand>
</feature>
<feature type="binding site" evidence="12">
    <location>
        <position position="307"/>
    </location>
    <ligand>
        <name>UDP-N-acetyl-alpha-D-glucosamine</name>
        <dbReference type="ChEBI" id="CHEBI:57705"/>
    </ligand>
</feature>
<dbReference type="Pfam" id="PF00275">
    <property type="entry name" value="EPSP_synthase"/>
    <property type="match status" value="1"/>
</dbReference>
<dbReference type="InterPro" id="IPR050068">
    <property type="entry name" value="MurA_subfamily"/>
</dbReference>
<dbReference type="PANTHER" id="PTHR43783:SF1">
    <property type="entry name" value="UDP-N-ACETYLGLUCOSAMINE 1-CARBOXYVINYLTRANSFERASE"/>
    <property type="match status" value="1"/>
</dbReference>
<keyword evidence="12" id="KW-0670">Pyruvate</keyword>
<comment type="pathway">
    <text evidence="2 12">Cell wall biogenesis; peptidoglycan biosynthesis.</text>
</comment>
<evidence type="ECO:0000256" key="9">
    <source>
        <dbReference type="ARBA" id="ARBA00023316"/>
    </source>
</evidence>
<evidence type="ECO:0000256" key="8">
    <source>
        <dbReference type="ARBA" id="ARBA00023306"/>
    </source>
</evidence>
<keyword evidence="5 12" id="KW-0808">Transferase</keyword>